<dbReference type="Proteomes" id="UP000615755">
    <property type="component" value="Unassembled WGS sequence"/>
</dbReference>
<dbReference type="EMBL" id="AQGV01000015">
    <property type="protein sequence ID" value="MBE0371133.1"/>
    <property type="molecule type" value="Genomic_DNA"/>
</dbReference>
<keyword evidence="2" id="KW-1185">Reference proteome</keyword>
<comment type="caution">
    <text evidence="1">The sequence shown here is derived from an EMBL/GenBank/DDBJ whole genome shotgun (WGS) entry which is preliminary data.</text>
</comment>
<gene>
    <name evidence="1" type="ORF">PAUR_b1321</name>
</gene>
<protein>
    <submittedName>
        <fullName evidence="1">Uncharacterized protein</fullName>
    </submittedName>
</protein>
<accession>A0ABR9EN34</accession>
<name>A0ABR9EN34_9GAMM</name>
<evidence type="ECO:0000313" key="2">
    <source>
        <dbReference type="Proteomes" id="UP000615755"/>
    </source>
</evidence>
<proteinExistence type="predicted"/>
<evidence type="ECO:0000313" key="1">
    <source>
        <dbReference type="EMBL" id="MBE0371133.1"/>
    </source>
</evidence>
<sequence>MLLTTQQSETVGIIAHYNKTIFMLYDSATVQYLHQLGAI</sequence>
<organism evidence="1 2">
    <name type="scientific">Pseudoalteromonas aurantia 208</name>
    <dbReference type="NCBI Taxonomy" id="1314867"/>
    <lineage>
        <taxon>Bacteria</taxon>
        <taxon>Pseudomonadati</taxon>
        <taxon>Pseudomonadota</taxon>
        <taxon>Gammaproteobacteria</taxon>
        <taxon>Alteromonadales</taxon>
        <taxon>Pseudoalteromonadaceae</taxon>
        <taxon>Pseudoalteromonas</taxon>
    </lineage>
</organism>
<reference evidence="1 2" key="1">
    <citation type="submission" date="2015-03" db="EMBL/GenBank/DDBJ databases">
        <title>Genome sequence of Pseudoalteromonas aurantia.</title>
        <authorList>
            <person name="Xie B.-B."/>
            <person name="Rong J.-C."/>
            <person name="Qin Q.-L."/>
            <person name="Zhang Y.-Z."/>
        </authorList>
    </citation>
    <scope>NUCLEOTIDE SEQUENCE [LARGE SCALE GENOMIC DNA]</scope>
    <source>
        <strain evidence="1 2">208</strain>
    </source>
</reference>